<keyword evidence="1" id="KW-0378">Hydrolase</keyword>
<dbReference type="Gene3D" id="3.40.50.1000">
    <property type="entry name" value="HAD superfamily/HAD-like"/>
    <property type="match status" value="1"/>
</dbReference>
<dbReference type="NCBIfam" id="TIGR01549">
    <property type="entry name" value="HAD-SF-IA-v1"/>
    <property type="match status" value="1"/>
</dbReference>
<dbReference type="PANTHER" id="PTHR47478">
    <property type="match status" value="1"/>
</dbReference>
<keyword evidence="2" id="KW-1185">Reference proteome</keyword>
<dbReference type="InterPro" id="IPR006439">
    <property type="entry name" value="HAD-SF_hydro_IA"/>
</dbReference>
<evidence type="ECO:0000313" key="2">
    <source>
        <dbReference type="Proteomes" id="UP001319060"/>
    </source>
</evidence>
<comment type="caution">
    <text evidence="1">The sequence shown here is derived from an EMBL/GenBank/DDBJ whole genome shotgun (WGS) entry which is preliminary data.</text>
</comment>
<dbReference type="SUPFAM" id="SSF56784">
    <property type="entry name" value="HAD-like"/>
    <property type="match status" value="1"/>
</dbReference>
<accession>A0ABS2ZM46</accession>
<dbReference type="InterPro" id="IPR036412">
    <property type="entry name" value="HAD-like_sf"/>
</dbReference>
<dbReference type="Pfam" id="PF00702">
    <property type="entry name" value="Hydrolase"/>
    <property type="match status" value="1"/>
</dbReference>
<protein>
    <submittedName>
        <fullName evidence="1">HAD-IA family hydrolase</fullName>
    </submittedName>
</protein>
<dbReference type="GO" id="GO:0016787">
    <property type="term" value="F:hydrolase activity"/>
    <property type="evidence" value="ECO:0007669"/>
    <property type="project" value="UniProtKB-KW"/>
</dbReference>
<dbReference type="SFLD" id="SFLDG01129">
    <property type="entry name" value="C1.5:_HAD__Beta-PGM__Phosphata"/>
    <property type="match status" value="1"/>
</dbReference>
<dbReference type="PANTHER" id="PTHR47478:SF1">
    <property type="entry name" value="PYRIMIDINE 5'-NUCLEOTIDASE YJJG"/>
    <property type="match status" value="1"/>
</dbReference>
<dbReference type="InterPro" id="IPR023198">
    <property type="entry name" value="PGP-like_dom2"/>
</dbReference>
<dbReference type="InterPro" id="IPR023214">
    <property type="entry name" value="HAD_sf"/>
</dbReference>
<dbReference type="Gene3D" id="1.10.150.240">
    <property type="entry name" value="Putative phosphatase, domain 2"/>
    <property type="match status" value="1"/>
</dbReference>
<dbReference type="EMBL" id="JAFHKS010000044">
    <property type="protein sequence ID" value="MBN3547654.1"/>
    <property type="molecule type" value="Genomic_DNA"/>
</dbReference>
<dbReference type="RefSeq" id="WP_188401872.1">
    <property type="nucleotide sequence ID" value="NZ_BMCE01000001.1"/>
</dbReference>
<sequence length="249" mass="29185">MECNQKTAFFFDLDNTLFDYEASFKKASLFAFRSIVGNKEVDPDLAEKWFTYYKGYCDLFWPAYEKEIMSRKEYQRTRLLSSMTALGLEHYSDKQVKQYQELFEEKIHTFVEPFEWVNNLIQRLNQIGIITGIITNGESDLQRKKIKKLGLQIPEKEIYISSEINITKPSPEIFHFVRKQTKAKNLYYVGDAYEFDIKPAVVAGWTAIWWNPLKKPQQTVHPCVYNCSVGNELYQVIKKCTESAGYSLP</sequence>
<evidence type="ECO:0000313" key="1">
    <source>
        <dbReference type="EMBL" id="MBN3547654.1"/>
    </source>
</evidence>
<gene>
    <name evidence="1" type="ORF">JYA64_20300</name>
</gene>
<proteinExistence type="predicted"/>
<name>A0ABS2ZM46_9BACL</name>
<dbReference type="SFLD" id="SFLDS00003">
    <property type="entry name" value="Haloacid_Dehalogenase"/>
    <property type="match status" value="1"/>
</dbReference>
<dbReference type="Proteomes" id="UP001319060">
    <property type="component" value="Unassembled WGS sequence"/>
</dbReference>
<reference evidence="1 2" key="1">
    <citation type="submission" date="2021-01" db="EMBL/GenBank/DDBJ databases">
        <title>Genome Sequencing of Type Strains.</title>
        <authorList>
            <person name="Lemaire J.F."/>
            <person name="Inderbitzin P."/>
            <person name="Collins S.B."/>
            <person name="Wespe N."/>
            <person name="Knight-Connoni V."/>
        </authorList>
    </citation>
    <scope>NUCLEOTIDE SEQUENCE [LARGE SCALE GENOMIC DNA]</scope>
    <source>
        <strain evidence="1 2">DSM 14730</strain>
    </source>
</reference>
<dbReference type="InterPro" id="IPR052550">
    <property type="entry name" value="Pyrimidine_5'-ntase_YjjG"/>
</dbReference>
<organism evidence="1 2">
    <name type="scientific">Fictibacillus barbaricus</name>
    <dbReference type="NCBI Taxonomy" id="182136"/>
    <lineage>
        <taxon>Bacteria</taxon>
        <taxon>Bacillati</taxon>
        <taxon>Bacillota</taxon>
        <taxon>Bacilli</taxon>
        <taxon>Bacillales</taxon>
        <taxon>Fictibacillaceae</taxon>
        <taxon>Fictibacillus</taxon>
    </lineage>
</organism>